<comment type="catalytic activity">
    <reaction evidence="7">
        <text>L-methionyl-[protein] + [thioredoxin]-disulfide + H2O = L-methionyl-(R)-S-oxide-[protein] + [thioredoxin]-dithiol</text>
        <dbReference type="Rhea" id="RHEA:24164"/>
        <dbReference type="Rhea" id="RHEA-COMP:10698"/>
        <dbReference type="Rhea" id="RHEA-COMP:10700"/>
        <dbReference type="Rhea" id="RHEA-COMP:12313"/>
        <dbReference type="Rhea" id="RHEA-COMP:12314"/>
        <dbReference type="ChEBI" id="CHEBI:15377"/>
        <dbReference type="ChEBI" id="CHEBI:16044"/>
        <dbReference type="ChEBI" id="CHEBI:29950"/>
        <dbReference type="ChEBI" id="CHEBI:45764"/>
        <dbReference type="ChEBI" id="CHEBI:50058"/>
        <dbReference type="EC" id="1.8.4.12"/>
    </reaction>
</comment>
<evidence type="ECO:0000256" key="3">
    <source>
        <dbReference type="ARBA" id="ARBA00012499"/>
    </source>
</evidence>
<dbReference type="SUPFAM" id="SSF51316">
    <property type="entry name" value="Mss4-like"/>
    <property type="match status" value="1"/>
</dbReference>
<organism evidence="9 10">
    <name type="scientific">Candidatus Woesebacteria bacterium RIFCSPHIGHO2_01_FULL_38_9</name>
    <dbReference type="NCBI Taxonomy" id="1802492"/>
    <lineage>
        <taxon>Bacteria</taxon>
        <taxon>Candidatus Woeseibacteriota</taxon>
    </lineage>
</organism>
<feature type="domain" description="MsrB" evidence="8">
    <location>
        <begin position="9"/>
        <end position="138"/>
    </location>
</feature>
<dbReference type="Gene3D" id="2.170.150.20">
    <property type="entry name" value="Peptide methionine sulfoxide reductase"/>
    <property type="match status" value="1"/>
</dbReference>
<evidence type="ECO:0000256" key="7">
    <source>
        <dbReference type="ARBA" id="ARBA00048488"/>
    </source>
</evidence>
<reference evidence="9 10" key="1">
    <citation type="journal article" date="2016" name="Nat. Commun.">
        <title>Thousands of microbial genomes shed light on interconnected biogeochemical processes in an aquifer system.</title>
        <authorList>
            <person name="Anantharaman K."/>
            <person name="Brown C.T."/>
            <person name="Hug L.A."/>
            <person name="Sharon I."/>
            <person name="Castelle C.J."/>
            <person name="Probst A.J."/>
            <person name="Thomas B.C."/>
            <person name="Singh A."/>
            <person name="Wilkins M.J."/>
            <person name="Karaoz U."/>
            <person name="Brodie E.L."/>
            <person name="Williams K.H."/>
            <person name="Hubbard S.S."/>
            <person name="Banfield J.F."/>
        </authorList>
    </citation>
    <scope>NUCLEOTIDE SEQUENCE [LARGE SCALE GENOMIC DNA]</scope>
</reference>
<proteinExistence type="inferred from homology"/>
<evidence type="ECO:0000259" key="8">
    <source>
        <dbReference type="PROSITE" id="PS51790"/>
    </source>
</evidence>
<keyword evidence="4" id="KW-0479">Metal-binding</keyword>
<comment type="cofactor">
    <cofactor evidence="1">
        <name>Zn(2+)</name>
        <dbReference type="ChEBI" id="CHEBI:29105"/>
    </cofactor>
</comment>
<evidence type="ECO:0000256" key="1">
    <source>
        <dbReference type="ARBA" id="ARBA00001947"/>
    </source>
</evidence>
<comment type="similarity">
    <text evidence="2">Belongs to the MsrB Met sulfoxide reductase family.</text>
</comment>
<evidence type="ECO:0000256" key="5">
    <source>
        <dbReference type="ARBA" id="ARBA00022833"/>
    </source>
</evidence>
<dbReference type="GO" id="GO:0006979">
    <property type="term" value="P:response to oxidative stress"/>
    <property type="evidence" value="ECO:0007669"/>
    <property type="project" value="InterPro"/>
</dbReference>
<dbReference type="PANTHER" id="PTHR10173">
    <property type="entry name" value="METHIONINE SULFOXIDE REDUCTASE"/>
    <property type="match status" value="1"/>
</dbReference>
<dbReference type="EMBL" id="MGGE01000044">
    <property type="protein sequence ID" value="OGM20336.1"/>
    <property type="molecule type" value="Genomic_DNA"/>
</dbReference>
<sequence length="138" mass="15415">MGGMKSKSEEYWKKKLTPEQYRVLREKDTEQPFTGRLLNNKEGGMYFCGACGSPLFSSDTKYESGTGWPSFVDALDKDKVELEEDNSLGMHRVEVKCAKCGGHLGHLFDDGPTKMPDGKEATGKRYCINSCALKFKGK</sequence>
<evidence type="ECO:0000256" key="2">
    <source>
        <dbReference type="ARBA" id="ARBA00007174"/>
    </source>
</evidence>
<dbReference type="GO" id="GO:0033743">
    <property type="term" value="F:peptide-methionine (R)-S-oxide reductase activity"/>
    <property type="evidence" value="ECO:0007669"/>
    <property type="project" value="UniProtKB-EC"/>
</dbReference>
<dbReference type="PANTHER" id="PTHR10173:SF52">
    <property type="entry name" value="METHIONINE-R-SULFOXIDE REDUCTASE B1"/>
    <property type="match status" value="1"/>
</dbReference>
<dbReference type="GO" id="GO:0030091">
    <property type="term" value="P:protein repair"/>
    <property type="evidence" value="ECO:0007669"/>
    <property type="project" value="InterPro"/>
</dbReference>
<dbReference type="EC" id="1.8.4.12" evidence="3"/>
<evidence type="ECO:0000256" key="6">
    <source>
        <dbReference type="ARBA" id="ARBA00023002"/>
    </source>
</evidence>
<dbReference type="GO" id="GO:0005737">
    <property type="term" value="C:cytoplasm"/>
    <property type="evidence" value="ECO:0007669"/>
    <property type="project" value="TreeGrafter"/>
</dbReference>
<keyword evidence="6" id="KW-0560">Oxidoreductase</keyword>
<comment type="caution">
    <text evidence="9">The sequence shown here is derived from an EMBL/GenBank/DDBJ whole genome shotgun (WGS) entry which is preliminary data.</text>
</comment>
<gene>
    <name evidence="9" type="ORF">A2714_04800</name>
</gene>
<dbReference type="InterPro" id="IPR028427">
    <property type="entry name" value="Met_Sox_Rdtase_MsrB"/>
</dbReference>
<keyword evidence="5" id="KW-0862">Zinc</keyword>
<dbReference type="PROSITE" id="PS51790">
    <property type="entry name" value="MSRB"/>
    <property type="match status" value="1"/>
</dbReference>
<dbReference type="InterPro" id="IPR002579">
    <property type="entry name" value="Met_Sox_Rdtase_MsrB_dom"/>
</dbReference>
<protein>
    <recommendedName>
        <fullName evidence="3">peptide-methionine (R)-S-oxide reductase</fullName>
        <ecNumber evidence="3">1.8.4.12</ecNumber>
    </recommendedName>
</protein>
<dbReference type="Proteomes" id="UP000178419">
    <property type="component" value="Unassembled WGS sequence"/>
</dbReference>
<dbReference type="Pfam" id="PF01641">
    <property type="entry name" value="SelR"/>
    <property type="match status" value="1"/>
</dbReference>
<dbReference type="FunFam" id="2.170.150.20:FF:000001">
    <property type="entry name" value="Peptide methionine sulfoxide reductase MsrB"/>
    <property type="match status" value="1"/>
</dbReference>
<dbReference type="InterPro" id="IPR011057">
    <property type="entry name" value="Mss4-like_sf"/>
</dbReference>
<dbReference type="AlphaFoldDB" id="A0A1F7XZA2"/>
<evidence type="ECO:0000313" key="9">
    <source>
        <dbReference type="EMBL" id="OGM20336.1"/>
    </source>
</evidence>
<dbReference type="GO" id="GO:0046872">
    <property type="term" value="F:metal ion binding"/>
    <property type="evidence" value="ECO:0007669"/>
    <property type="project" value="UniProtKB-KW"/>
</dbReference>
<name>A0A1F7XZA2_9BACT</name>
<accession>A0A1F7XZA2</accession>
<evidence type="ECO:0000256" key="4">
    <source>
        <dbReference type="ARBA" id="ARBA00022723"/>
    </source>
</evidence>
<dbReference type="NCBIfam" id="TIGR00357">
    <property type="entry name" value="peptide-methionine (R)-S-oxide reductase MsrB"/>
    <property type="match status" value="1"/>
</dbReference>
<evidence type="ECO:0000313" key="10">
    <source>
        <dbReference type="Proteomes" id="UP000178419"/>
    </source>
</evidence>